<dbReference type="EMBL" id="JANUHA010000015">
    <property type="protein sequence ID" value="MCS0598366.1"/>
    <property type="molecule type" value="Genomic_DNA"/>
</dbReference>
<evidence type="ECO:0000313" key="3">
    <source>
        <dbReference type="Proteomes" id="UP001206572"/>
    </source>
</evidence>
<feature type="region of interest" description="Disordered" evidence="1">
    <location>
        <begin position="170"/>
        <end position="203"/>
    </location>
</feature>
<organism evidence="2 3">
    <name type="scientific">Massilia agri</name>
    <dbReference type="NCBI Taxonomy" id="1886785"/>
    <lineage>
        <taxon>Bacteria</taxon>
        <taxon>Pseudomonadati</taxon>
        <taxon>Pseudomonadota</taxon>
        <taxon>Betaproteobacteria</taxon>
        <taxon>Burkholderiales</taxon>
        <taxon>Oxalobacteraceae</taxon>
        <taxon>Telluria group</taxon>
        <taxon>Massilia</taxon>
    </lineage>
</organism>
<evidence type="ECO:0000313" key="2">
    <source>
        <dbReference type="EMBL" id="MCS0598366.1"/>
    </source>
</evidence>
<accession>A0ABT2AQG0</accession>
<dbReference type="PROSITE" id="PS51257">
    <property type="entry name" value="PROKAR_LIPOPROTEIN"/>
    <property type="match status" value="1"/>
</dbReference>
<sequence length="203" mass="22369">MNDSFKEFQLADISRRRPVAHYAAMALLFALSACSKAVKSQATPSGFPVYKEPRPVSLALVGYNYTNRYINEFSVGGRGGGNLYVSSPTSGGGGTACCGKYWPGVKGYKVKVRWQSGACYYRVRASDSDDVYQTLHSYYKEAEVAVDDRAGEGARYMEVHFYPDGSVQVAATEQPSAPRVALSEDREDKTRYPRCPNDEKPGQ</sequence>
<name>A0ABT2AQG0_9BURK</name>
<keyword evidence="3" id="KW-1185">Reference proteome</keyword>
<dbReference type="InterPro" id="IPR021733">
    <property type="entry name" value="DUF3304"/>
</dbReference>
<feature type="compositionally biased region" description="Basic and acidic residues" evidence="1">
    <location>
        <begin position="182"/>
        <end position="203"/>
    </location>
</feature>
<reference evidence="2 3" key="1">
    <citation type="submission" date="2022-08" db="EMBL/GenBank/DDBJ databases">
        <title>Reclassification of Massilia species as members of the genera Telluria, Duganella, Pseudoduganella, Mokoshia gen. nov. and Zemynaea gen. nov. using orthogonal and non-orthogonal genome-based approaches.</title>
        <authorList>
            <person name="Bowman J.P."/>
        </authorList>
    </citation>
    <scope>NUCLEOTIDE SEQUENCE [LARGE SCALE GENOMIC DNA]</scope>
    <source>
        <strain evidence="2 3">JCM 31661</strain>
    </source>
</reference>
<dbReference type="Proteomes" id="UP001206572">
    <property type="component" value="Unassembled WGS sequence"/>
</dbReference>
<dbReference type="RefSeq" id="WP_258829382.1">
    <property type="nucleotide sequence ID" value="NZ_JANUHA010000015.1"/>
</dbReference>
<dbReference type="Pfam" id="PF11745">
    <property type="entry name" value="DUF3304"/>
    <property type="match status" value="1"/>
</dbReference>
<gene>
    <name evidence="2" type="ORF">NX780_18645</name>
</gene>
<evidence type="ECO:0000256" key="1">
    <source>
        <dbReference type="SAM" id="MobiDB-lite"/>
    </source>
</evidence>
<protein>
    <submittedName>
        <fullName evidence="2">DUF3304 domain-containing protein</fullName>
    </submittedName>
</protein>
<proteinExistence type="predicted"/>
<comment type="caution">
    <text evidence="2">The sequence shown here is derived from an EMBL/GenBank/DDBJ whole genome shotgun (WGS) entry which is preliminary data.</text>
</comment>